<comment type="similarity">
    <text evidence="1">Belongs to the ATP-dependent AMP-binding enzyme family.</text>
</comment>
<dbReference type="RefSeq" id="XP_003247245.1">
    <property type="nucleotide sequence ID" value="XM_003247197.3"/>
</dbReference>
<reference evidence="11" key="1">
    <citation type="submission" date="2010-06" db="EMBL/GenBank/DDBJ databases">
        <authorList>
            <person name="Jiang H."/>
            <person name="Abraham K."/>
            <person name="Ali S."/>
            <person name="Alsbrooks S.L."/>
            <person name="Anim B.N."/>
            <person name="Anosike U.S."/>
            <person name="Attaway T."/>
            <person name="Bandaranaike D.P."/>
            <person name="Battles P.K."/>
            <person name="Bell S.N."/>
            <person name="Bell A.V."/>
            <person name="Beltran B."/>
            <person name="Bickham C."/>
            <person name="Bustamante Y."/>
            <person name="Caleb T."/>
            <person name="Canada A."/>
            <person name="Cardenas V."/>
            <person name="Carter K."/>
            <person name="Chacko J."/>
            <person name="Chandrabose M.N."/>
            <person name="Chavez D."/>
            <person name="Chavez A."/>
            <person name="Chen L."/>
            <person name="Chu H.-S."/>
            <person name="Claassen K.J."/>
            <person name="Cockrell R."/>
            <person name="Collins M."/>
            <person name="Cooper J.A."/>
            <person name="Cree A."/>
            <person name="Curry S.M."/>
            <person name="Da Y."/>
            <person name="Dao M.D."/>
            <person name="Das B."/>
            <person name="Davila M.-L."/>
            <person name="Davy-Carroll L."/>
            <person name="Denson S."/>
            <person name="Dinh H."/>
            <person name="Ebong V.E."/>
            <person name="Edwards J.R."/>
            <person name="Egan A."/>
            <person name="El-Daye J."/>
            <person name="Escobedo L."/>
            <person name="Fernandez S."/>
            <person name="Fernando P.R."/>
            <person name="Flagg N."/>
            <person name="Forbes L.D."/>
            <person name="Fowler R.G."/>
            <person name="Fu Q."/>
            <person name="Gabisi R.A."/>
            <person name="Ganer J."/>
            <person name="Garbino Pronczuk A."/>
            <person name="Garcia R.M."/>
            <person name="Garner T."/>
            <person name="Garrett T.E."/>
            <person name="Gonzalez D.A."/>
            <person name="Hamid H."/>
            <person name="Hawkins E.S."/>
            <person name="Hirani K."/>
            <person name="Hogues M.E."/>
            <person name="Hollins B."/>
            <person name="Hsiao C.-H."/>
            <person name="Jabil R."/>
            <person name="James M.L."/>
            <person name="Jhangiani S.N."/>
            <person name="Johnson B."/>
            <person name="Johnson Q."/>
            <person name="Joshi V."/>
            <person name="Kalu J.B."/>
            <person name="Kam C."/>
            <person name="Kashfia A."/>
            <person name="Keebler J."/>
            <person name="Kisamo H."/>
            <person name="Kovar C.L."/>
            <person name="Lago L.A."/>
            <person name="Lai C.-Y."/>
            <person name="Laidlaw J."/>
            <person name="Lara F."/>
            <person name="Le T.-K."/>
            <person name="Lee S.L."/>
            <person name="Legall F.H."/>
            <person name="Lemon S.J."/>
            <person name="Lewis L.R."/>
            <person name="Li B."/>
            <person name="Liu Y."/>
            <person name="Liu Y.-S."/>
            <person name="Lopez J."/>
            <person name="Lozado R.J."/>
            <person name="Lu J."/>
            <person name="Madu R.C."/>
            <person name="Maheshwari M."/>
            <person name="Maheshwari R."/>
            <person name="Malloy K."/>
            <person name="Martinez E."/>
            <person name="Mathew T."/>
            <person name="Mercado I.C."/>
            <person name="Mercado C."/>
            <person name="Meyer B."/>
            <person name="Montgomery K."/>
            <person name="Morgan M.B."/>
            <person name="Munidasa M."/>
            <person name="Nazareth L.V."/>
            <person name="Nelson J."/>
            <person name="Ng B.M."/>
            <person name="Nguyen N.B."/>
            <person name="Nguyen P.Q."/>
            <person name="Nguyen T."/>
            <person name="Obregon M."/>
            <person name="Okwuonu G.O."/>
            <person name="Onwere C.G."/>
            <person name="Orozco G."/>
            <person name="Parra A."/>
            <person name="Patel S."/>
            <person name="Patil S."/>
            <person name="Perez A."/>
            <person name="Perez Y."/>
            <person name="Pham C."/>
            <person name="Primus E.L."/>
            <person name="Pu L.-L."/>
            <person name="Puazo M."/>
            <person name="Qin X."/>
            <person name="Quiroz J.B."/>
            <person name="Reese J."/>
            <person name="Richards S."/>
            <person name="Rives C.M."/>
            <person name="Robberts R."/>
            <person name="Ruiz S.J."/>
            <person name="Ruiz M.J."/>
            <person name="Santibanez J."/>
            <person name="Schneider B.W."/>
            <person name="Sisson I."/>
            <person name="Smith M."/>
            <person name="Sodergren E."/>
            <person name="Song X.-Z."/>
            <person name="Song B.B."/>
            <person name="Summersgill H."/>
            <person name="Thelus R."/>
            <person name="Thornton R.D."/>
            <person name="Trejos Z.Y."/>
            <person name="Usmani K."/>
            <person name="Vattathil S."/>
            <person name="Villasana D."/>
            <person name="Walker D.L."/>
            <person name="Wang S."/>
            <person name="Wang K."/>
            <person name="White C.S."/>
            <person name="Williams A.C."/>
            <person name="Williamson J."/>
            <person name="Wilson K."/>
            <person name="Woghiren I.O."/>
            <person name="Woodworth J.R."/>
            <person name="Worley K.C."/>
            <person name="Wright R.A."/>
            <person name="Wu W."/>
            <person name="Young L."/>
            <person name="Zhang L."/>
            <person name="Zhang J."/>
            <person name="Zhu Y."/>
            <person name="Muzny D.M."/>
            <person name="Weinstock G."/>
            <person name="Gibbs R.A."/>
        </authorList>
    </citation>
    <scope>NUCLEOTIDE SEQUENCE [LARGE SCALE GENOMIC DNA]</scope>
    <source>
        <strain evidence="11">LSR1</strain>
    </source>
</reference>
<proteinExistence type="inferred from homology"/>
<dbReference type="InterPro" id="IPR042099">
    <property type="entry name" value="ANL_N_sf"/>
</dbReference>
<evidence type="ECO:0000259" key="9">
    <source>
        <dbReference type="Pfam" id="PF00501"/>
    </source>
</evidence>
<keyword evidence="8" id="KW-0472">Membrane</keyword>
<dbReference type="InterPro" id="IPR045851">
    <property type="entry name" value="AMP-bd_C_sf"/>
</dbReference>
<evidence type="ECO:0000256" key="8">
    <source>
        <dbReference type="SAM" id="Phobius"/>
    </source>
</evidence>
<organism evidence="10 11">
    <name type="scientific">Acyrthosiphon pisum</name>
    <name type="common">Pea aphid</name>
    <dbReference type="NCBI Taxonomy" id="7029"/>
    <lineage>
        <taxon>Eukaryota</taxon>
        <taxon>Metazoa</taxon>
        <taxon>Ecdysozoa</taxon>
        <taxon>Arthropoda</taxon>
        <taxon>Hexapoda</taxon>
        <taxon>Insecta</taxon>
        <taxon>Pterygota</taxon>
        <taxon>Neoptera</taxon>
        <taxon>Paraneoptera</taxon>
        <taxon>Hemiptera</taxon>
        <taxon>Sternorrhyncha</taxon>
        <taxon>Aphidomorpha</taxon>
        <taxon>Aphidoidea</taxon>
        <taxon>Aphididae</taxon>
        <taxon>Macrosiphini</taxon>
        <taxon>Acyrthosiphon</taxon>
    </lineage>
</organism>
<evidence type="ECO:0000256" key="1">
    <source>
        <dbReference type="ARBA" id="ARBA00006432"/>
    </source>
</evidence>
<keyword evidence="4" id="KW-0276">Fatty acid metabolism</keyword>
<dbReference type="GO" id="GO:0005811">
    <property type="term" value="C:lipid droplet"/>
    <property type="evidence" value="ECO:0007669"/>
    <property type="project" value="TreeGrafter"/>
</dbReference>
<dbReference type="PANTHER" id="PTHR43272">
    <property type="entry name" value="LONG-CHAIN-FATTY-ACID--COA LIGASE"/>
    <property type="match status" value="1"/>
</dbReference>
<dbReference type="GO" id="GO:0005783">
    <property type="term" value="C:endoplasmic reticulum"/>
    <property type="evidence" value="ECO:0007669"/>
    <property type="project" value="TreeGrafter"/>
</dbReference>
<name>A0A8R1W9D9_ACYPI</name>
<dbReference type="GO" id="GO:0035336">
    <property type="term" value="P:long-chain fatty-acyl-CoA metabolic process"/>
    <property type="evidence" value="ECO:0007669"/>
    <property type="project" value="TreeGrafter"/>
</dbReference>
<evidence type="ECO:0000256" key="5">
    <source>
        <dbReference type="ARBA" id="ARBA00022840"/>
    </source>
</evidence>
<protein>
    <recommendedName>
        <fullName evidence="7">long-chain-fatty-acid--CoA ligase</fullName>
        <ecNumber evidence="7">6.2.1.3</ecNumber>
    </recommendedName>
</protein>
<dbReference type="SUPFAM" id="SSF56801">
    <property type="entry name" value="Acetyl-CoA synthetase-like"/>
    <property type="match status" value="1"/>
</dbReference>
<evidence type="ECO:0000313" key="11">
    <source>
        <dbReference type="Proteomes" id="UP000007819"/>
    </source>
</evidence>
<dbReference type="EC" id="6.2.1.3" evidence="7"/>
<keyword evidence="5" id="KW-0067">ATP-binding</keyword>
<evidence type="ECO:0000256" key="6">
    <source>
        <dbReference type="ARBA" id="ARBA00024484"/>
    </source>
</evidence>
<keyword evidence="8" id="KW-1133">Transmembrane helix</keyword>
<dbReference type="Gene3D" id="3.40.50.12780">
    <property type="entry name" value="N-terminal domain of ligase-like"/>
    <property type="match status" value="1"/>
</dbReference>
<dbReference type="Proteomes" id="UP000007819">
    <property type="component" value="Chromosome X"/>
</dbReference>
<comment type="catalytic activity">
    <reaction evidence="6">
        <text>a long-chain fatty acid + ATP + CoA = a long-chain fatty acyl-CoA + AMP + diphosphate</text>
        <dbReference type="Rhea" id="RHEA:15421"/>
        <dbReference type="ChEBI" id="CHEBI:30616"/>
        <dbReference type="ChEBI" id="CHEBI:33019"/>
        <dbReference type="ChEBI" id="CHEBI:57287"/>
        <dbReference type="ChEBI" id="CHEBI:57560"/>
        <dbReference type="ChEBI" id="CHEBI:83139"/>
        <dbReference type="ChEBI" id="CHEBI:456215"/>
        <dbReference type="EC" id="6.2.1.3"/>
    </reaction>
    <physiologicalReaction direction="left-to-right" evidence="6">
        <dbReference type="Rhea" id="RHEA:15422"/>
    </physiologicalReaction>
</comment>
<feature type="domain" description="AMP-dependent synthetase/ligase" evidence="9">
    <location>
        <begin position="118"/>
        <end position="530"/>
    </location>
</feature>
<dbReference type="GO" id="GO:0030182">
    <property type="term" value="P:neuron differentiation"/>
    <property type="evidence" value="ECO:0007669"/>
    <property type="project" value="TreeGrafter"/>
</dbReference>
<dbReference type="Gene3D" id="3.30.300.30">
    <property type="match status" value="1"/>
</dbReference>
<dbReference type="AlphaFoldDB" id="A0A8R1W9D9"/>
<dbReference type="FunFam" id="3.40.50.12780:FF:000026">
    <property type="entry name" value="Uncharacterized protein, isoform B"/>
    <property type="match status" value="1"/>
</dbReference>
<dbReference type="InterPro" id="IPR000873">
    <property type="entry name" value="AMP-dep_synth/lig_dom"/>
</dbReference>
<reference evidence="10" key="2">
    <citation type="submission" date="2022-06" db="UniProtKB">
        <authorList>
            <consortium name="EnsemblMetazoa"/>
        </authorList>
    </citation>
    <scope>IDENTIFICATION</scope>
</reference>
<dbReference type="GO" id="GO:0005524">
    <property type="term" value="F:ATP binding"/>
    <property type="evidence" value="ECO:0007669"/>
    <property type="project" value="UniProtKB-KW"/>
</dbReference>
<keyword evidence="2" id="KW-0436">Ligase</keyword>
<evidence type="ECO:0000256" key="3">
    <source>
        <dbReference type="ARBA" id="ARBA00022741"/>
    </source>
</evidence>
<dbReference type="OrthoDB" id="1700726at2759"/>
<keyword evidence="8" id="KW-0812">Transmembrane</keyword>
<accession>A0A8R1W9D9</accession>
<dbReference type="PROSITE" id="PS00455">
    <property type="entry name" value="AMP_BINDING"/>
    <property type="match status" value="1"/>
</dbReference>
<evidence type="ECO:0000313" key="10">
    <source>
        <dbReference type="EnsemblMetazoa" id="XP_003247245.1"/>
    </source>
</evidence>
<dbReference type="GeneID" id="100160080"/>
<dbReference type="EnsemblMetazoa" id="XM_003247197.4">
    <property type="protein sequence ID" value="XP_003247245.1"/>
    <property type="gene ID" value="LOC100160080"/>
</dbReference>
<evidence type="ECO:0000256" key="7">
    <source>
        <dbReference type="ARBA" id="ARBA00026121"/>
    </source>
</evidence>
<dbReference type="InterPro" id="IPR020845">
    <property type="entry name" value="AMP-binding_CS"/>
</dbReference>
<evidence type="ECO:0000256" key="4">
    <source>
        <dbReference type="ARBA" id="ARBA00022832"/>
    </source>
</evidence>
<sequence>MWRMENAYLLSAFKTISFIYDVITYPVYLILQQPWNKKQKSKQIKSDITKFDDNTIIIKTLSKPTSNHLTLVKDKIDTLQKVFQYAVNKYADSYCLGTRDVLAEEDEVQRNGRIFKKYVMGDYRWMTFTEVDKASDNFGNALVSLGQKPKENIAIFAETRAEWMISVQGCFKQNIPVVTLYATLGEDAIAHGINETEVTIVITSHDLLPKFKKILQLTPRVKTLIYMEDQLAKTNTSGYKDGVEIISFKSVLKRGSEYTVTENHLPIKNDIAIVMYTSGSTGTPKGVNLSHTNLISTLKAFTDAISIDYKRDVFMGYLPLAHVFELLGELACLLCGIRIGYSTPLTMIDTSSKIKRGTKGDAAVLRPTLMTAVPLILDRIYKGINEKVSSGTTLQKTLFKFAFEYKRKWMERGFQTPLINLLVFKKTSALLGGRIRFILCGGAPLSPETHTLIKICLCENVQQGYGLTETSSCGSAMSRDDMSTGRVGAPLTVNDFMLVSWEEGSYRITDKPYPRGELIIGGDNISPGYYKNPEKTKEEFFEKDGKWWFKTGDIGQLEADGAIKIIDRKKDLVKLQGGEYVSLGKVESQLKTCPVVDNICIYGNPFHMYTIALVVPNRHHLIDMAKKLNIENVNEISIEELFSNKELEKAVVDELTAHGRKNKLERFEIPTAIIICNDVWTPDNNLVTAAFKIKRREIYDKYKVQIDKLYQF</sequence>
<dbReference type="Pfam" id="PF00501">
    <property type="entry name" value="AMP-binding"/>
    <property type="match status" value="1"/>
</dbReference>
<dbReference type="CTD" id="46068"/>
<dbReference type="GO" id="GO:0090433">
    <property type="term" value="F:palmitoyl-CoA ligase activity"/>
    <property type="evidence" value="ECO:0007669"/>
    <property type="project" value="TreeGrafter"/>
</dbReference>
<keyword evidence="11" id="KW-1185">Reference proteome</keyword>
<dbReference type="PANTHER" id="PTHR43272:SF83">
    <property type="entry name" value="ACYL-COA SYNTHETASE LONG-CHAIN, ISOFORM J"/>
    <property type="match status" value="1"/>
</dbReference>
<keyword evidence="3" id="KW-0547">Nucleotide-binding</keyword>
<evidence type="ECO:0000256" key="2">
    <source>
        <dbReference type="ARBA" id="ARBA00022598"/>
    </source>
</evidence>
<keyword evidence="4" id="KW-0443">Lipid metabolism</keyword>
<feature type="transmembrane region" description="Helical" evidence="8">
    <location>
        <begin position="7"/>
        <end position="31"/>
    </location>
</feature>
<dbReference type="GO" id="GO:0005886">
    <property type="term" value="C:plasma membrane"/>
    <property type="evidence" value="ECO:0007669"/>
    <property type="project" value="TreeGrafter"/>
</dbReference>